<accession>A0A7S2W9G6</accession>
<feature type="region of interest" description="Disordered" evidence="1">
    <location>
        <begin position="123"/>
        <end position="156"/>
    </location>
</feature>
<reference evidence="2" key="1">
    <citation type="submission" date="2021-01" db="EMBL/GenBank/DDBJ databases">
        <authorList>
            <person name="Corre E."/>
            <person name="Pelletier E."/>
            <person name="Niang G."/>
            <person name="Scheremetjew M."/>
            <person name="Finn R."/>
            <person name="Kale V."/>
            <person name="Holt S."/>
            <person name="Cochrane G."/>
            <person name="Meng A."/>
            <person name="Brown T."/>
            <person name="Cohen L."/>
        </authorList>
    </citation>
    <scope>NUCLEOTIDE SEQUENCE</scope>
    <source>
        <strain evidence="2">NY070348D</strain>
    </source>
</reference>
<name>A0A7S2W9G6_9STRA</name>
<sequence length="244" mass="27167">MIDLCPVEIMKPSAECNSELMATVQNLVSLLPNDSTKHIHRKRSSSRNKDWGWFMNLDPGEDEEQGFHLDEIEEYEEVDELCELREDFVVKHSSWSSSNSSVTAHSGTSVCTDVKYLRGGHLSSETLDAPTPPPTDETVDSVENHPTTPKKSYSDSDKLTAVRKRRLNLLLHMGWTDSALCILGLMGGGFCIFSNRFSNVASKSGSVALSFINVVLFRQFISGWNGSANVEDEAELGENEEDIY</sequence>
<dbReference type="EMBL" id="HBHK01008009">
    <property type="protein sequence ID" value="CAD9675136.1"/>
    <property type="molecule type" value="Transcribed_RNA"/>
</dbReference>
<dbReference type="AlphaFoldDB" id="A0A7S2W9G6"/>
<proteinExistence type="predicted"/>
<organism evidence="2">
    <name type="scientific">Mucochytrium quahogii</name>
    <dbReference type="NCBI Taxonomy" id="96639"/>
    <lineage>
        <taxon>Eukaryota</taxon>
        <taxon>Sar</taxon>
        <taxon>Stramenopiles</taxon>
        <taxon>Bigyra</taxon>
        <taxon>Labyrinthulomycetes</taxon>
        <taxon>Thraustochytrida</taxon>
        <taxon>Thraustochytriidae</taxon>
        <taxon>Mucochytrium</taxon>
    </lineage>
</organism>
<evidence type="ECO:0000256" key="1">
    <source>
        <dbReference type="SAM" id="MobiDB-lite"/>
    </source>
</evidence>
<gene>
    <name evidence="2" type="ORF">QSP1433_LOCUS4952</name>
</gene>
<protein>
    <submittedName>
        <fullName evidence="2">Uncharacterized protein</fullName>
    </submittedName>
</protein>
<evidence type="ECO:0000313" key="2">
    <source>
        <dbReference type="EMBL" id="CAD9675136.1"/>
    </source>
</evidence>